<keyword evidence="3" id="KW-0282">Flagellum</keyword>
<keyword evidence="3" id="KW-0966">Cell projection</keyword>
<evidence type="ECO:0000313" key="4">
    <source>
        <dbReference type="Proteomes" id="UP001312865"/>
    </source>
</evidence>
<accession>A0ABU8HDV2</accession>
<organism evidence="3 4">
    <name type="scientific">Bacillus spongiae</name>
    <dbReference type="NCBI Taxonomy" id="2683610"/>
    <lineage>
        <taxon>Bacteria</taxon>
        <taxon>Bacillati</taxon>
        <taxon>Bacillota</taxon>
        <taxon>Bacilli</taxon>
        <taxon>Bacillales</taxon>
        <taxon>Bacillaceae</taxon>
        <taxon>Bacillus</taxon>
    </lineage>
</organism>
<feature type="region of interest" description="Disordered" evidence="1">
    <location>
        <begin position="203"/>
        <end position="251"/>
    </location>
</feature>
<dbReference type="RefSeq" id="WP_336586883.1">
    <property type="nucleotide sequence ID" value="NZ_JBBAXC010000007.1"/>
</dbReference>
<dbReference type="Pfam" id="PF13144">
    <property type="entry name" value="ChapFlgA"/>
    <property type="match status" value="1"/>
</dbReference>
<protein>
    <submittedName>
        <fullName evidence="3">Flagella basal body P-ring formation protein FlgA</fullName>
    </submittedName>
</protein>
<dbReference type="InterPro" id="IPR017585">
    <property type="entry name" value="SAF_FlgA"/>
</dbReference>
<evidence type="ECO:0000259" key="2">
    <source>
        <dbReference type="Pfam" id="PF13144"/>
    </source>
</evidence>
<dbReference type="EMBL" id="JBBAXC010000007">
    <property type="protein sequence ID" value="MEI5907447.1"/>
    <property type="molecule type" value="Genomic_DNA"/>
</dbReference>
<reference evidence="3 4" key="1">
    <citation type="journal article" date="2018" name="J. Microbiol.">
        <title>Bacillus spongiae sp. nov., isolated from sponge of Jeju Island.</title>
        <authorList>
            <person name="Lee G.E."/>
            <person name="Im W.T."/>
            <person name="Park J.S."/>
        </authorList>
    </citation>
    <scope>NUCLEOTIDE SEQUENCE [LARGE SCALE GENOMIC DNA]</scope>
    <source>
        <strain evidence="3 4">135PIL107-10</strain>
    </source>
</reference>
<feature type="domain" description="Flagella basal body P-ring formation protein FlgA SAF" evidence="2">
    <location>
        <begin position="42"/>
        <end position="133"/>
    </location>
</feature>
<dbReference type="CDD" id="cd11614">
    <property type="entry name" value="SAF_CpaB_FlgA_like"/>
    <property type="match status" value="1"/>
</dbReference>
<sequence>MIESKKRAFIFLFLAFLLALSVGYLVYNKVKDLNSELGGMTEIYVAKGDIPSRTPIKESQIAVMEIPNKFVTESHITGKQQLENRASVVPLKEGDIITKNMIKPVSNLNNEDNRLVAIYRNDKVQFDQVIEALDRIDIIVSSEVDGERKTELFMKDVPVSYAEGDEKNFAGVAVEVPEEKAPELIHMQNYAEHMRILKANVGKNDLPSEEQVESKPEAGSQKNEQPVEQKPVDENKPNESNQGDASNGNES</sequence>
<evidence type="ECO:0000256" key="1">
    <source>
        <dbReference type="SAM" id="MobiDB-lite"/>
    </source>
</evidence>
<dbReference type="Proteomes" id="UP001312865">
    <property type="component" value="Unassembled WGS sequence"/>
</dbReference>
<feature type="compositionally biased region" description="Polar residues" evidence="1">
    <location>
        <begin position="238"/>
        <end position="251"/>
    </location>
</feature>
<proteinExistence type="predicted"/>
<feature type="compositionally biased region" description="Basic and acidic residues" evidence="1">
    <location>
        <begin position="225"/>
        <end position="237"/>
    </location>
</feature>
<keyword evidence="4" id="KW-1185">Reference proteome</keyword>
<name>A0ABU8HDV2_9BACI</name>
<evidence type="ECO:0000313" key="3">
    <source>
        <dbReference type="EMBL" id="MEI5907447.1"/>
    </source>
</evidence>
<gene>
    <name evidence="3" type="ORF">WAK64_10300</name>
</gene>
<comment type="caution">
    <text evidence="3">The sequence shown here is derived from an EMBL/GenBank/DDBJ whole genome shotgun (WGS) entry which is preliminary data.</text>
</comment>
<keyword evidence="3" id="KW-0969">Cilium</keyword>